<dbReference type="SUPFAM" id="SSF51126">
    <property type="entry name" value="Pectin lyase-like"/>
    <property type="match status" value="2"/>
</dbReference>
<reference evidence="2" key="1">
    <citation type="submission" date="2023-06" db="EMBL/GenBank/DDBJ databases">
        <title>Two Chryseobacterium gambrini strains from China.</title>
        <authorList>
            <person name="Zeng J."/>
            <person name="Wu Y."/>
        </authorList>
    </citation>
    <scope>NUCLEOTIDE SEQUENCE</scope>
    <source>
        <strain evidence="2">SQ219</strain>
    </source>
</reference>
<sequence length="530" mass="54086">MYGIFLSVIFILSFDQISAAEIYVSTTGNNSNTGTSWNSPKGVTFLQTLSGTTVSANTTIYLKAGTYNYSAVNAISAATGFRLIGGFPATATGTDITGYNPLANQTNIKFSGAGTSTPYEFLNATGSVNSMLIKGIRFEGEGNLTAGGFSHVIYYGTLGSLITIDLQVMDCEFFHFGNFTNGQGWQPFWTQDDGNYTFTNCYFHDNGAANDGAAIDILGGTGTTLSVNGCTFTNNKSNTGQQGGGGAVASVADTTTITNSSFCGNSTPSGAGGALGNGAGTGVSAGNWTVINCTFSNNTSGAYTGGAFCLNPGPTGSGINTLTMSGCNFYSNSETSCCSGGGALSLDAGYLTTSITNCNFYNNSITTGSSPSGGGNQGGGAILFTGQSLLKIINISNCVFDSNAVPSTSYGGAIFLSNIFGGSIDTNITLSNVTFINNKLGTSTVTAGCDIGIYAGSAGSGKYSIANSRMQLPAANSYRSYAFFTATANNYTFGTGNVFGNISGGLNAPTFSCPSKITYCVAGSFAPILN</sequence>
<dbReference type="InterPro" id="IPR012334">
    <property type="entry name" value="Pectin_lyas_fold"/>
</dbReference>
<evidence type="ECO:0000256" key="1">
    <source>
        <dbReference type="SAM" id="SignalP"/>
    </source>
</evidence>
<feature type="signal peptide" evidence="1">
    <location>
        <begin position="1"/>
        <end position="19"/>
    </location>
</feature>
<dbReference type="InterPro" id="IPR011050">
    <property type="entry name" value="Pectin_lyase_fold/virulence"/>
</dbReference>
<evidence type="ECO:0000313" key="3">
    <source>
        <dbReference type="Proteomes" id="UP001225933"/>
    </source>
</evidence>
<dbReference type="RefSeq" id="WP_214590196.1">
    <property type="nucleotide sequence ID" value="NZ_JAUHGV010000036.1"/>
</dbReference>
<organism evidence="2 3">
    <name type="scientific">Chryseobacterium gambrini</name>
    <dbReference type="NCBI Taxonomy" id="373672"/>
    <lineage>
        <taxon>Bacteria</taxon>
        <taxon>Pseudomonadati</taxon>
        <taxon>Bacteroidota</taxon>
        <taxon>Flavobacteriia</taxon>
        <taxon>Flavobacteriales</taxon>
        <taxon>Weeksellaceae</taxon>
        <taxon>Chryseobacterium group</taxon>
        <taxon>Chryseobacterium</taxon>
    </lineage>
</organism>
<dbReference type="EMBL" id="JAUHGV010000036">
    <property type="protein sequence ID" value="MDN4014779.1"/>
    <property type="molecule type" value="Genomic_DNA"/>
</dbReference>
<proteinExistence type="predicted"/>
<evidence type="ECO:0008006" key="4">
    <source>
        <dbReference type="Google" id="ProtNLM"/>
    </source>
</evidence>
<feature type="chain" id="PRO_5042505293" description="DUF1565 domain-containing protein" evidence="1">
    <location>
        <begin position="20"/>
        <end position="530"/>
    </location>
</feature>
<protein>
    <recommendedName>
        <fullName evidence="4">DUF1565 domain-containing protein</fullName>
    </recommendedName>
</protein>
<name>A0AAJ1VPA5_9FLAO</name>
<dbReference type="Gene3D" id="2.160.20.10">
    <property type="entry name" value="Single-stranded right-handed beta-helix, Pectin lyase-like"/>
    <property type="match status" value="1"/>
</dbReference>
<gene>
    <name evidence="2" type="ORF">QX233_20095</name>
</gene>
<dbReference type="InterPro" id="IPR006626">
    <property type="entry name" value="PbH1"/>
</dbReference>
<accession>A0AAJ1VPA5</accession>
<dbReference type="AlphaFoldDB" id="A0AAJ1VPA5"/>
<keyword evidence="1" id="KW-0732">Signal</keyword>
<comment type="caution">
    <text evidence="2">The sequence shown here is derived from an EMBL/GenBank/DDBJ whole genome shotgun (WGS) entry which is preliminary data.</text>
</comment>
<dbReference type="Proteomes" id="UP001225933">
    <property type="component" value="Unassembled WGS sequence"/>
</dbReference>
<evidence type="ECO:0000313" key="2">
    <source>
        <dbReference type="EMBL" id="MDN4014779.1"/>
    </source>
</evidence>
<dbReference type="SMART" id="SM00710">
    <property type="entry name" value="PbH1"/>
    <property type="match status" value="6"/>
</dbReference>